<gene>
    <name evidence="2" type="ORF">D910_00372</name>
</gene>
<feature type="region of interest" description="Disordered" evidence="1">
    <location>
        <begin position="1"/>
        <end position="20"/>
    </location>
</feature>
<dbReference type="AlphaFoldDB" id="U4UTG1"/>
<proteinExistence type="predicted"/>
<organism evidence="2 3">
    <name type="scientific">Dendroctonus ponderosae</name>
    <name type="common">Mountain pine beetle</name>
    <dbReference type="NCBI Taxonomy" id="77166"/>
    <lineage>
        <taxon>Eukaryota</taxon>
        <taxon>Metazoa</taxon>
        <taxon>Ecdysozoa</taxon>
        <taxon>Arthropoda</taxon>
        <taxon>Hexapoda</taxon>
        <taxon>Insecta</taxon>
        <taxon>Pterygota</taxon>
        <taxon>Neoptera</taxon>
        <taxon>Endopterygota</taxon>
        <taxon>Coleoptera</taxon>
        <taxon>Polyphaga</taxon>
        <taxon>Cucujiformia</taxon>
        <taxon>Curculionidae</taxon>
        <taxon>Scolytinae</taxon>
        <taxon>Dendroctonus</taxon>
    </lineage>
</organism>
<dbReference type="Proteomes" id="UP000030742">
    <property type="component" value="Unassembled WGS sequence"/>
</dbReference>
<feature type="region of interest" description="Disordered" evidence="1">
    <location>
        <begin position="30"/>
        <end position="68"/>
    </location>
</feature>
<sequence>MQKKHQEAPNIPKQIPTPNFTRSLEFILKQNVENQNPRPHKSPNPRDFFPNNPKTPLGNTHLKKKNPA</sequence>
<evidence type="ECO:0000256" key="1">
    <source>
        <dbReference type="SAM" id="MobiDB-lite"/>
    </source>
</evidence>
<protein>
    <submittedName>
        <fullName evidence="2">Uncharacterized protein</fullName>
    </submittedName>
</protein>
<reference evidence="2 3" key="1">
    <citation type="journal article" date="2013" name="Genome Biol.">
        <title>Draft genome of the mountain pine beetle, Dendroctonus ponderosae Hopkins, a major forest pest.</title>
        <authorList>
            <person name="Keeling C.I."/>
            <person name="Yuen M.M."/>
            <person name="Liao N.Y."/>
            <person name="Docking T.R."/>
            <person name="Chan S.K."/>
            <person name="Taylor G.A."/>
            <person name="Palmquist D.L."/>
            <person name="Jackman S.D."/>
            <person name="Nguyen A."/>
            <person name="Li M."/>
            <person name="Henderson H."/>
            <person name="Janes J.K."/>
            <person name="Zhao Y."/>
            <person name="Pandoh P."/>
            <person name="Moore R."/>
            <person name="Sperling F.A."/>
            <person name="Huber D.P."/>
            <person name="Birol I."/>
            <person name="Jones S.J."/>
            <person name="Bohlmann J."/>
        </authorList>
    </citation>
    <scope>NUCLEOTIDE SEQUENCE</scope>
</reference>
<accession>U4UTG1</accession>
<name>U4UTG1_DENPD</name>
<dbReference type="EMBL" id="KI208229">
    <property type="protein sequence ID" value="ERL95818.1"/>
    <property type="molecule type" value="Genomic_DNA"/>
</dbReference>
<evidence type="ECO:0000313" key="3">
    <source>
        <dbReference type="Proteomes" id="UP000030742"/>
    </source>
</evidence>
<evidence type="ECO:0000313" key="2">
    <source>
        <dbReference type="EMBL" id="ERL95818.1"/>
    </source>
</evidence>